<dbReference type="RefSeq" id="XP_025369580.1">
    <property type="nucleotide sequence ID" value="XM_025510307.1"/>
</dbReference>
<feature type="region of interest" description="Disordered" evidence="1">
    <location>
        <begin position="58"/>
        <end position="82"/>
    </location>
</feature>
<sequence length="82" mass="9455">MRDEKERACMHAAPPNHTVVSSTTLHDRRVPRRKQKKKAKRDLAIQRKHSKLSIARSLAKGHRNRQGSRVRGASVLQHTRQC</sequence>
<dbReference type="AlphaFoldDB" id="A0A316VY57"/>
<name>A0A316VY57_9BASI</name>
<dbReference type="Proteomes" id="UP000245783">
    <property type="component" value="Unassembled WGS sequence"/>
</dbReference>
<protein>
    <submittedName>
        <fullName evidence="2">Uncharacterized protein</fullName>
    </submittedName>
</protein>
<feature type="region of interest" description="Disordered" evidence="1">
    <location>
        <begin position="17"/>
        <end position="45"/>
    </location>
</feature>
<keyword evidence="3" id="KW-1185">Reference proteome</keyword>
<gene>
    <name evidence="2" type="ORF">IE81DRAFT_136343</name>
</gene>
<organism evidence="2 3">
    <name type="scientific">Ceraceosorus guamensis</name>
    <dbReference type="NCBI Taxonomy" id="1522189"/>
    <lineage>
        <taxon>Eukaryota</taxon>
        <taxon>Fungi</taxon>
        <taxon>Dikarya</taxon>
        <taxon>Basidiomycota</taxon>
        <taxon>Ustilaginomycotina</taxon>
        <taxon>Exobasidiomycetes</taxon>
        <taxon>Ceraceosorales</taxon>
        <taxon>Ceraceosoraceae</taxon>
        <taxon>Ceraceosorus</taxon>
    </lineage>
</organism>
<evidence type="ECO:0000313" key="3">
    <source>
        <dbReference type="Proteomes" id="UP000245783"/>
    </source>
</evidence>
<proteinExistence type="predicted"/>
<dbReference type="EMBL" id="KZ819380">
    <property type="protein sequence ID" value="PWN42420.1"/>
    <property type="molecule type" value="Genomic_DNA"/>
</dbReference>
<accession>A0A316VY57</accession>
<evidence type="ECO:0000313" key="2">
    <source>
        <dbReference type="EMBL" id="PWN42420.1"/>
    </source>
</evidence>
<dbReference type="InParanoid" id="A0A316VY57"/>
<feature type="compositionally biased region" description="Basic residues" evidence="1">
    <location>
        <begin position="29"/>
        <end position="45"/>
    </location>
</feature>
<dbReference type="GeneID" id="37032177"/>
<evidence type="ECO:0000256" key="1">
    <source>
        <dbReference type="SAM" id="MobiDB-lite"/>
    </source>
</evidence>
<feature type="compositionally biased region" description="Basic residues" evidence="1">
    <location>
        <begin position="59"/>
        <end position="68"/>
    </location>
</feature>
<reference evidence="2 3" key="1">
    <citation type="journal article" date="2018" name="Mol. Biol. Evol.">
        <title>Broad Genomic Sampling Reveals a Smut Pathogenic Ancestry of the Fungal Clade Ustilaginomycotina.</title>
        <authorList>
            <person name="Kijpornyongpan T."/>
            <person name="Mondo S.J."/>
            <person name="Barry K."/>
            <person name="Sandor L."/>
            <person name="Lee J."/>
            <person name="Lipzen A."/>
            <person name="Pangilinan J."/>
            <person name="LaButti K."/>
            <person name="Hainaut M."/>
            <person name="Henrissat B."/>
            <person name="Grigoriev I.V."/>
            <person name="Spatafora J.W."/>
            <person name="Aime M.C."/>
        </authorList>
    </citation>
    <scope>NUCLEOTIDE SEQUENCE [LARGE SCALE GENOMIC DNA]</scope>
    <source>
        <strain evidence="2 3">MCA 4658</strain>
    </source>
</reference>